<dbReference type="InterPro" id="IPR013525">
    <property type="entry name" value="ABC2_TM"/>
</dbReference>
<evidence type="ECO:0000313" key="11">
    <source>
        <dbReference type="EMBL" id="KNC79271.1"/>
    </source>
</evidence>
<feature type="transmembrane region" description="Helical" evidence="9">
    <location>
        <begin position="567"/>
        <end position="586"/>
    </location>
</feature>
<evidence type="ECO:0000256" key="6">
    <source>
        <dbReference type="ARBA" id="ARBA00022989"/>
    </source>
</evidence>
<evidence type="ECO:0000256" key="9">
    <source>
        <dbReference type="SAM" id="Phobius"/>
    </source>
</evidence>
<feature type="region of interest" description="Disordered" evidence="8">
    <location>
        <begin position="1"/>
        <end position="65"/>
    </location>
</feature>
<evidence type="ECO:0000256" key="5">
    <source>
        <dbReference type="ARBA" id="ARBA00022840"/>
    </source>
</evidence>
<organism evidence="11 12">
    <name type="scientific">Sphaeroforma arctica JP610</name>
    <dbReference type="NCBI Taxonomy" id="667725"/>
    <lineage>
        <taxon>Eukaryota</taxon>
        <taxon>Ichthyosporea</taxon>
        <taxon>Ichthyophonida</taxon>
        <taxon>Sphaeroforma</taxon>
    </lineage>
</organism>
<dbReference type="GO" id="GO:0140359">
    <property type="term" value="F:ABC-type transporter activity"/>
    <property type="evidence" value="ECO:0007669"/>
    <property type="project" value="InterPro"/>
</dbReference>
<dbReference type="GO" id="GO:0005524">
    <property type="term" value="F:ATP binding"/>
    <property type="evidence" value="ECO:0007669"/>
    <property type="project" value="UniProtKB-KW"/>
</dbReference>
<dbReference type="AlphaFoldDB" id="A0A0L0FRS3"/>
<reference evidence="11 12" key="1">
    <citation type="submission" date="2011-02" db="EMBL/GenBank/DDBJ databases">
        <title>The Genome Sequence of Sphaeroforma arctica JP610.</title>
        <authorList>
            <consortium name="The Broad Institute Genome Sequencing Platform"/>
            <person name="Russ C."/>
            <person name="Cuomo C."/>
            <person name="Young S.K."/>
            <person name="Zeng Q."/>
            <person name="Gargeya S."/>
            <person name="Alvarado L."/>
            <person name="Berlin A."/>
            <person name="Chapman S.B."/>
            <person name="Chen Z."/>
            <person name="Freedman E."/>
            <person name="Gellesch M."/>
            <person name="Goldberg J."/>
            <person name="Griggs A."/>
            <person name="Gujja S."/>
            <person name="Heilman E."/>
            <person name="Heiman D."/>
            <person name="Howarth C."/>
            <person name="Mehta T."/>
            <person name="Neiman D."/>
            <person name="Pearson M."/>
            <person name="Roberts A."/>
            <person name="Saif S."/>
            <person name="Shea T."/>
            <person name="Shenoy N."/>
            <person name="Sisk P."/>
            <person name="Stolte C."/>
            <person name="Sykes S."/>
            <person name="White J."/>
            <person name="Yandava C."/>
            <person name="Burger G."/>
            <person name="Gray M.W."/>
            <person name="Holland P.W.H."/>
            <person name="King N."/>
            <person name="Lang F.B.F."/>
            <person name="Roger A.J."/>
            <person name="Ruiz-Trillo I."/>
            <person name="Haas B."/>
            <person name="Nusbaum C."/>
            <person name="Birren B."/>
        </authorList>
    </citation>
    <scope>NUCLEOTIDE SEQUENCE [LARGE SCALE GENOMIC DNA]</scope>
    <source>
        <strain evidence="11 12">JP610</strain>
    </source>
</reference>
<feature type="transmembrane region" description="Helical" evidence="9">
    <location>
        <begin position="534"/>
        <end position="555"/>
    </location>
</feature>
<dbReference type="Gene3D" id="3.40.50.300">
    <property type="entry name" value="P-loop containing nucleotide triphosphate hydrolases"/>
    <property type="match status" value="1"/>
</dbReference>
<dbReference type="eggNOG" id="KOG0061">
    <property type="taxonomic scope" value="Eukaryota"/>
</dbReference>
<gene>
    <name evidence="11" type="ORF">SARC_08332</name>
</gene>
<accession>A0A0L0FRS3</accession>
<dbReference type="GO" id="GO:0016020">
    <property type="term" value="C:membrane"/>
    <property type="evidence" value="ECO:0007669"/>
    <property type="project" value="UniProtKB-SubCell"/>
</dbReference>
<feature type="transmembrane region" description="Helical" evidence="9">
    <location>
        <begin position="499"/>
        <end position="522"/>
    </location>
</feature>
<comment type="subcellular location">
    <subcellularLocation>
        <location evidence="1">Membrane</location>
        <topology evidence="1">Multi-pass membrane protein</topology>
    </subcellularLocation>
</comment>
<dbReference type="STRING" id="667725.A0A0L0FRS3"/>
<feature type="transmembrane region" description="Helical" evidence="9">
    <location>
        <begin position="428"/>
        <end position="447"/>
    </location>
</feature>
<dbReference type="SMART" id="SM00382">
    <property type="entry name" value="AAA"/>
    <property type="match status" value="1"/>
</dbReference>
<evidence type="ECO:0000256" key="2">
    <source>
        <dbReference type="ARBA" id="ARBA00022448"/>
    </source>
</evidence>
<dbReference type="InterPro" id="IPR003439">
    <property type="entry name" value="ABC_transporter-like_ATP-bd"/>
</dbReference>
<evidence type="ECO:0000256" key="8">
    <source>
        <dbReference type="SAM" id="MobiDB-lite"/>
    </source>
</evidence>
<sequence>MPTKESTVSLNLDRSTESGGHLAEENDTATDLKMASETDLEEGMTRNESMRSRQPSMHHIKDERMSTKVGQGVKFNITFEDLSYGVYLPKQKEPKWLLKNVTGAINPKQMTALMGPSGAGKSTLLEVLAGRKQDGEIEGELLFNGKERTRAMKRWFGFVEQRDSLIATMTVRETLMYTARLRIKANGIWDKEDHADQVERVDEILDMLGLTACADVVIGDENNRGVSGGQAKRANAAMELITSPSILFLDEPTSGLDSATSLDFIRCIKDIAARGVSVICTIHQPSEEVYGLFDRLLLLVAGEVVYLGKANMAVSYFQDLGFKKAPGQNPADFLVSVTSGHKPTDGANESKTWPDVDPNYFAQEYMNSQLATDRKESTLAHRSDISGQVDTKDKKELYANGFVYNVVVLIERNWCASKRDKSFFFKRVFSIVIVATAFMLAYLMPGFDDAAIRGKQSVLMLSMIIFLFTANGQVDPTVERRNYMAREVNAGSYSVSAHFWSTVLFEVPWTFFKVLLYSLIVYFAVQLQYTFVNFIYYFLVLFILAEIGLNLMWFFSFVAATATEASMYIITIPFLFILYSGFFIQYPDIPVYWIWAYYISHVNYSMAGLLLNEFKGKF</sequence>
<keyword evidence="2" id="KW-0813">Transport</keyword>
<keyword evidence="12" id="KW-1185">Reference proteome</keyword>
<evidence type="ECO:0000256" key="1">
    <source>
        <dbReference type="ARBA" id="ARBA00004141"/>
    </source>
</evidence>
<feature type="domain" description="ABC transporter" evidence="10">
    <location>
        <begin position="77"/>
        <end position="326"/>
    </location>
</feature>
<dbReference type="Pfam" id="PF19055">
    <property type="entry name" value="ABC2_membrane_7"/>
    <property type="match status" value="1"/>
</dbReference>
<feature type="transmembrane region" description="Helical" evidence="9">
    <location>
        <begin position="459"/>
        <end position="478"/>
    </location>
</feature>
<dbReference type="Pfam" id="PF01061">
    <property type="entry name" value="ABC2_membrane"/>
    <property type="match status" value="1"/>
</dbReference>
<dbReference type="InterPro" id="IPR043926">
    <property type="entry name" value="ABCG_dom"/>
</dbReference>
<dbReference type="InterPro" id="IPR027417">
    <property type="entry name" value="P-loop_NTPase"/>
</dbReference>
<evidence type="ECO:0000256" key="3">
    <source>
        <dbReference type="ARBA" id="ARBA00022692"/>
    </source>
</evidence>
<keyword evidence="4" id="KW-0547">Nucleotide-binding</keyword>
<keyword evidence="6 9" id="KW-1133">Transmembrane helix</keyword>
<dbReference type="GO" id="GO:0016887">
    <property type="term" value="F:ATP hydrolysis activity"/>
    <property type="evidence" value="ECO:0007669"/>
    <property type="project" value="InterPro"/>
</dbReference>
<keyword evidence="5" id="KW-0067">ATP-binding</keyword>
<dbReference type="Pfam" id="PF00005">
    <property type="entry name" value="ABC_tran"/>
    <property type="match status" value="1"/>
</dbReference>
<feature type="compositionally biased region" description="Polar residues" evidence="8">
    <location>
        <begin position="1"/>
        <end position="13"/>
    </location>
</feature>
<evidence type="ECO:0000313" key="12">
    <source>
        <dbReference type="Proteomes" id="UP000054560"/>
    </source>
</evidence>
<protein>
    <recommendedName>
        <fullName evidence="10">ABC transporter domain-containing protein</fullName>
    </recommendedName>
</protein>
<dbReference type="PROSITE" id="PS50893">
    <property type="entry name" value="ABC_TRANSPORTER_2"/>
    <property type="match status" value="1"/>
</dbReference>
<dbReference type="CDD" id="cd03213">
    <property type="entry name" value="ABCG_EPDR"/>
    <property type="match status" value="1"/>
</dbReference>
<dbReference type="OrthoDB" id="66620at2759"/>
<evidence type="ECO:0000256" key="7">
    <source>
        <dbReference type="ARBA" id="ARBA00023136"/>
    </source>
</evidence>
<dbReference type="GeneID" id="25908836"/>
<evidence type="ECO:0000256" key="4">
    <source>
        <dbReference type="ARBA" id="ARBA00022741"/>
    </source>
</evidence>
<evidence type="ECO:0000259" key="10">
    <source>
        <dbReference type="PROSITE" id="PS50893"/>
    </source>
</evidence>
<keyword evidence="3 9" id="KW-0812">Transmembrane</keyword>
<keyword evidence="7 9" id="KW-0472">Membrane</keyword>
<dbReference type="SUPFAM" id="SSF52540">
    <property type="entry name" value="P-loop containing nucleoside triphosphate hydrolases"/>
    <property type="match status" value="1"/>
</dbReference>
<dbReference type="RefSeq" id="XP_014153173.1">
    <property type="nucleotide sequence ID" value="XM_014297698.1"/>
</dbReference>
<proteinExistence type="predicted"/>
<name>A0A0L0FRS3_9EUKA</name>
<dbReference type="EMBL" id="KQ242337">
    <property type="protein sequence ID" value="KNC79271.1"/>
    <property type="molecule type" value="Genomic_DNA"/>
</dbReference>
<dbReference type="InterPro" id="IPR003593">
    <property type="entry name" value="AAA+_ATPase"/>
</dbReference>
<feature type="transmembrane region" description="Helical" evidence="9">
    <location>
        <begin position="592"/>
        <end position="611"/>
    </location>
</feature>
<dbReference type="PANTHER" id="PTHR19241">
    <property type="entry name" value="ATP-BINDING CASSETTE TRANSPORTER"/>
    <property type="match status" value="1"/>
</dbReference>
<dbReference type="Proteomes" id="UP000054560">
    <property type="component" value="Unassembled WGS sequence"/>
</dbReference>